<dbReference type="RefSeq" id="WP_132075626.1">
    <property type="nucleotide sequence ID" value="NZ_DAIMLW010000322.1"/>
</dbReference>
<keyword evidence="3" id="KW-1185">Reference proteome</keyword>
<dbReference type="InterPro" id="IPR052917">
    <property type="entry name" value="Stress-Dev_Protein"/>
</dbReference>
<evidence type="ECO:0000259" key="1">
    <source>
        <dbReference type="Pfam" id="PF01243"/>
    </source>
</evidence>
<evidence type="ECO:0000313" key="3">
    <source>
        <dbReference type="Proteomes" id="UP000295063"/>
    </source>
</evidence>
<feature type="domain" description="Pyridoxamine 5'-phosphate oxidase N-terminal" evidence="1">
    <location>
        <begin position="2"/>
        <end position="110"/>
    </location>
</feature>
<reference evidence="2 3" key="1">
    <citation type="submission" date="2019-03" db="EMBL/GenBank/DDBJ databases">
        <title>Genomic Encyclopedia of Type Strains, Phase IV (KMG-IV): sequencing the most valuable type-strain genomes for metagenomic binning, comparative biology and taxonomic classification.</title>
        <authorList>
            <person name="Goeker M."/>
        </authorList>
    </citation>
    <scope>NUCLEOTIDE SEQUENCE [LARGE SCALE GENOMIC DNA]</scope>
    <source>
        <strain evidence="2 3">DSM 15969</strain>
    </source>
</reference>
<dbReference type="EMBL" id="SLUI01000002">
    <property type="protein sequence ID" value="TCL39308.1"/>
    <property type="molecule type" value="Genomic_DNA"/>
</dbReference>
<dbReference type="InterPro" id="IPR011576">
    <property type="entry name" value="Pyridox_Oxase_N"/>
</dbReference>
<dbReference type="InterPro" id="IPR012349">
    <property type="entry name" value="Split_barrel_FMN-bd"/>
</dbReference>
<dbReference type="AlphaFoldDB" id="A0A4R1Q171"/>
<gene>
    <name evidence="2" type="ORF">EV210_102222</name>
</gene>
<dbReference type="Gene3D" id="2.30.110.10">
    <property type="entry name" value="Electron Transport, Fmn-binding Protein, Chain A"/>
    <property type="match status" value="1"/>
</dbReference>
<proteinExistence type="predicted"/>
<organism evidence="2 3">
    <name type="scientific">Anaerospora hongkongensis</name>
    <dbReference type="NCBI Taxonomy" id="244830"/>
    <lineage>
        <taxon>Bacteria</taxon>
        <taxon>Bacillati</taxon>
        <taxon>Bacillota</taxon>
        <taxon>Negativicutes</taxon>
        <taxon>Selenomonadales</taxon>
        <taxon>Sporomusaceae</taxon>
        <taxon>Anaerospora</taxon>
    </lineage>
</organism>
<dbReference type="PANTHER" id="PTHR34818">
    <property type="entry name" value="PROTEIN BLI-3"/>
    <property type="match status" value="1"/>
</dbReference>
<dbReference type="PANTHER" id="PTHR34818:SF1">
    <property type="entry name" value="PROTEIN BLI-3"/>
    <property type="match status" value="1"/>
</dbReference>
<comment type="caution">
    <text evidence="2">The sequence shown here is derived from an EMBL/GenBank/DDBJ whole genome shotgun (WGS) entry which is preliminary data.</text>
</comment>
<protein>
    <submittedName>
        <fullName evidence="2">Putative pyridoxamine 5'-phosphate oxidase family protein</fullName>
    </submittedName>
</protein>
<dbReference type="Proteomes" id="UP000295063">
    <property type="component" value="Unassembled WGS sequence"/>
</dbReference>
<dbReference type="SUPFAM" id="SSF50475">
    <property type="entry name" value="FMN-binding split barrel"/>
    <property type="match status" value="1"/>
</dbReference>
<accession>A0A4R1Q171</accession>
<dbReference type="Pfam" id="PF01243">
    <property type="entry name" value="PNPOx_N"/>
    <property type="match status" value="1"/>
</dbReference>
<name>A0A4R1Q171_9FIRM</name>
<sequence>MKEVLQFLSENPTFYLATVEGTIPKVRPFGFAMDYQGKLYFCTSNKKKVYQQLTQNPYFEISTTSKEHEWLRLKGKAVFHSTKETKQAALAAAPFLSNLYSVDDPSFELFYIEEAEAVFYNRQGVAKTIRF</sequence>
<evidence type="ECO:0000313" key="2">
    <source>
        <dbReference type="EMBL" id="TCL39308.1"/>
    </source>
</evidence>
<dbReference type="OrthoDB" id="9792542at2"/>